<organism evidence="3 4">
    <name type="scientific">Mycolicibacterium hippocampi</name>
    <dbReference type="NCBI Taxonomy" id="659824"/>
    <lineage>
        <taxon>Bacteria</taxon>
        <taxon>Bacillati</taxon>
        <taxon>Actinomycetota</taxon>
        <taxon>Actinomycetes</taxon>
        <taxon>Mycobacteriales</taxon>
        <taxon>Mycobacteriaceae</taxon>
        <taxon>Mycolicibacterium</taxon>
    </lineage>
</organism>
<proteinExistence type="predicted"/>
<dbReference type="RefSeq" id="WP_178358842.1">
    <property type="nucleotide sequence ID" value="NZ_JABFYL010000024.1"/>
</dbReference>
<feature type="signal peptide" evidence="2">
    <location>
        <begin position="1"/>
        <end position="26"/>
    </location>
</feature>
<accession>A0A850PSD6</accession>
<gene>
    <name evidence="3" type="ORF">HLY00_5445</name>
</gene>
<feature type="region of interest" description="Disordered" evidence="1">
    <location>
        <begin position="98"/>
        <end position="138"/>
    </location>
</feature>
<dbReference type="AlphaFoldDB" id="A0A850PSD6"/>
<dbReference type="EMBL" id="JABFYL010000024">
    <property type="protein sequence ID" value="NVN50506.1"/>
    <property type="molecule type" value="Genomic_DNA"/>
</dbReference>
<sequence length="138" mass="13450">MNFIKSIAAGAAFGGALFFTAGVANAQPMETADPDGLVGITVSDVTILEAVPVDAAATIAGTLCASAPEDVNALALQVDTEGVNQTVCEGLPGGDLLLTQNVSSPETQPEAAESTDDGATATEGAGAPETTTAPTDGG</sequence>
<name>A0A850PSD6_9MYCO</name>
<keyword evidence="4" id="KW-1185">Reference proteome</keyword>
<feature type="compositionally biased region" description="Low complexity" evidence="1">
    <location>
        <begin position="117"/>
        <end position="138"/>
    </location>
</feature>
<keyword evidence="2" id="KW-0732">Signal</keyword>
<feature type="compositionally biased region" description="Polar residues" evidence="1">
    <location>
        <begin position="98"/>
        <end position="107"/>
    </location>
</feature>
<comment type="caution">
    <text evidence="3">The sequence shown here is derived from an EMBL/GenBank/DDBJ whole genome shotgun (WGS) entry which is preliminary data.</text>
</comment>
<reference evidence="3 4" key="1">
    <citation type="submission" date="2020-05" db="EMBL/GenBank/DDBJ databases">
        <title>Draft genome sequence of Mycobacterium hippocampi DL, isolated from European seabass, Dicentrarchus labrax, reared in fish farms.</title>
        <authorList>
            <person name="Stathopoulou P."/>
            <person name="Asimakis E."/>
            <person name="Tzokas K."/>
            <person name="Batargias C."/>
            <person name="Tsiamis G."/>
        </authorList>
    </citation>
    <scope>NUCLEOTIDE SEQUENCE [LARGE SCALE GENOMIC DNA]</scope>
    <source>
        <strain evidence="3 4">DL</strain>
    </source>
</reference>
<evidence type="ECO:0000313" key="4">
    <source>
        <dbReference type="Proteomes" id="UP000570517"/>
    </source>
</evidence>
<protein>
    <submittedName>
        <fullName evidence="3">Uncharacterized protein</fullName>
    </submittedName>
</protein>
<dbReference type="Proteomes" id="UP000570517">
    <property type="component" value="Unassembled WGS sequence"/>
</dbReference>
<evidence type="ECO:0000256" key="2">
    <source>
        <dbReference type="SAM" id="SignalP"/>
    </source>
</evidence>
<evidence type="ECO:0000313" key="3">
    <source>
        <dbReference type="EMBL" id="NVN50506.1"/>
    </source>
</evidence>
<evidence type="ECO:0000256" key="1">
    <source>
        <dbReference type="SAM" id="MobiDB-lite"/>
    </source>
</evidence>
<feature type="chain" id="PRO_5032950256" evidence="2">
    <location>
        <begin position="27"/>
        <end position="138"/>
    </location>
</feature>